<evidence type="ECO:0000256" key="1">
    <source>
        <dbReference type="ARBA" id="ARBA00022741"/>
    </source>
</evidence>
<dbReference type="InterPro" id="IPR022812">
    <property type="entry name" value="Dynamin"/>
</dbReference>
<sequence>MGNRGMEELIPLVNRLQDALSTVGQSCNLNLPQIAVVGGQSAGKSSVLENFVGRDFLPRGQGIVTRRPLILQLVSAKYGEFLHCKGKKFTDFDEVRKEIETETQRLTGSNKGISPVPINLRIYSPHVLNLTLVDLPGITKVPVGDQPADIEYQVRDIIMQFICKDNCLVLAVTPANTDLANSDALKLAKDVDPQGKLYAVWPCPASWEYAVLDEMSLCNILNSYQSQGCCSIYDPALWRV</sequence>
<reference evidence="4" key="3">
    <citation type="submission" date="2025-09" db="UniProtKB">
        <authorList>
            <consortium name="Ensembl"/>
        </authorList>
    </citation>
    <scope>IDENTIFICATION</scope>
</reference>
<dbReference type="Gene3D" id="3.40.50.300">
    <property type="entry name" value="P-loop containing nucleotide triphosphate hydrolases"/>
    <property type="match status" value="1"/>
</dbReference>
<dbReference type="InterPro" id="IPR045063">
    <property type="entry name" value="Dynamin_N"/>
</dbReference>
<organism evidence="4 5">
    <name type="scientific">Myripristis murdjan</name>
    <name type="common">pinecone soldierfish</name>
    <dbReference type="NCBI Taxonomy" id="586833"/>
    <lineage>
        <taxon>Eukaryota</taxon>
        <taxon>Metazoa</taxon>
        <taxon>Chordata</taxon>
        <taxon>Craniata</taxon>
        <taxon>Vertebrata</taxon>
        <taxon>Euteleostomi</taxon>
        <taxon>Actinopterygii</taxon>
        <taxon>Neopterygii</taxon>
        <taxon>Teleostei</taxon>
        <taxon>Neoteleostei</taxon>
        <taxon>Acanthomorphata</taxon>
        <taxon>Holocentriformes</taxon>
        <taxon>Holocentridae</taxon>
        <taxon>Myripristis</taxon>
    </lineage>
</organism>
<dbReference type="GO" id="GO:0008017">
    <property type="term" value="F:microtubule binding"/>
    <property type="evidence" value="ECO:0007669"/>
    <property type="project" value="TreeGrafter"/>
</dbReference>
<dbReference type="Pfam" id="PF00350">
    <property type="entry name" value="Dynamin_N"/>
    <property type="match status" value="1"/>
</dbReference>
<keyword evidence="1" id="KW-0547">Nucleotide-binding</keyword>
<accession>A0A667Z3F5</accession>
<dbReference type="GO" id="GO:0003924">
    <property type="term" value="F:GTPase activity"/>
    <property type="evidence" value="ECO:0007669"/>
    <property type="project" value="InterPro"/>
</dbReference>
<dbReference type="InterPro" id="IPR027417">
    <property type="entry name" value="P-loop_NTPase"/>
</dbReference>
<dbReference type="GO" id="GO:0098793">
    <property type="term" value="C:presynapse"/>
    <property type="evidence" value="ECO:0007669"/>
    <property type="project" value="GOC"/>
</dbReference>
<dbReference type="PRINTS" id="PR00195">
    <property type="entry name" value="DYNAMIN"/>
</dbReference>
<evidence type="ECO:0000313" key="4">
    <source>
        <dbReference type="Ensembl" id="ENSMMDP00005030534.1"/>
    </source>
</evidence>
<evidence type="ECO:0000313" key="5">
    <source>
        <dbReference type="Proteomes" id="UP000472263"/>
    </source>
</evidence>
<dbReference type="GeneTree" id="ENSGT00940000166903"/>
<dbReference type="PANTHER" id="PTHR11566">
    <property type="entry name" value="DYNAMIN"/>
    <property type="match status" value="1"/>
</dbReference>
<dbReference type="Ensembl" id="ENSMMDT00005031234.1">
    <property type="protein sequence ID" value="ENSMMDP00005030534.1"/>
    <property type="gene ID" value="ENSMMDG00005014459.1"/>
</dbReference>
<dbReference type="CDD" id="cd08771">
    <property type="entry name" value="DLP_1"/>
    <property type="match status" value="1"/>
</dbReference>
<dbReference type="SMART" id="SM00053">
    <property type="entry name" value="DYNc"/>
    <property type="match status" value="1"/>
</dbReference>
<name>A0A667Z3F5_9TELE</name>
<feature type="domain" description="Dynamin-type G" evidence="3">
    <location>
        <begin position="28"/>
        <end position="196"/>
    </location>
</feature>
<dbReference type="PROSITE" id="PS51718">
    <property type="entry name" value="G_DYNAMIN_2"/>
    <property type="match status" value="1"/>
</dbReference>
<reference evidence="4" key="2">
    <citation type="submission" date="2025-08" db="UniProtKB">
        <authorList>
            <consortium name="Ensembl"/>
        </authorList>
    </citation>
    <scope>IDENTIFICATION</scope>
</reference>
<dbReference type="GO" id="GO:0005874">
    <property type="term" value="C:microtubule"/>
    <property type="evidence" value="ECO:0007669"/>
    <property type="project" value="TreeGrafter"/>
</dbReference>
<dbReference type="AlphaFoldDB" id="A0A667Z3F5"/>
<evidence type="ECO:0000259" key="3">
    <source>
        <dbReference type="PROSITE" id="PS51718"/>
    </source>
</evidence>
<dbReference type="GO" id="GO:0005737">
    <property type="term" value="C:cytoplasm"/>
    <property type="evidence" value="ECO:0007669"/>
    <property type="project" value="TreeGrafter"/>
</dbReference>
<dbReference type="PANTHER" id="PTHR11566:SF54">
    <property type="entry name" value="DYNAMIN-3"/>
    <property type="match status" value="1"/>
</dbReference>
<dbReference type="InParanoid" id="A0A667Z3F5"/>
<dbReference type="Proteomes" id="UP000472263">
    <property type="component" value="Chromosome 4"/>
</dbReference>
<dbReference type="GO" id="GO:0031623">
    <property type="term" value="P:receptor internalization"/>
    <property type="evidence" value="ECO:0007669"/>
    <property type="project" value="TreeGrafter"/>
</dbReference>
<keyword evidence="2" id="KW-0342">GTP-binding</keyword>
<dbReference type="GO" id="GO:0005525">
    <property type="term" value="F:GTP binding"/>
    <property type="evidence" value="ECO:0007669"/>
    <property type="project" value="UniProtKB-KW"/>
</dbReference>
<dbReference type="GO" id="GO:0005886">
    <property type="term" value="C:plasma membrane"/>
    <property type="evidence" value="ECO:0007669"/>
    <property type="project" value="TreeGrafter"/>
</dbReference>
<reference evidence="4" key="1">
    <citation type="submission" date="2019-06" db="EMBL/GenBank/DDBJ databases">
        <authorList>
            <consortium name="Wellcome Sanger Institute Data Sharing"/>
        </authorList>
    </citation>
    <scope>NUCLEOTIDE SEQUENCE [LARGE SCALE GENOMIC DNA]</scope>
</reference>
<proteinExistence type="predicted"/>
<keyword evidence="5" id="KW-1185">Reference proteome</keyword>
<protein>
    <recommendedName>
        <fullName evidence="3">Dynamin-type G domain-containing protein</fullName>
    </recommendedName>
</protein>
<evidence type="ECO:0000256" key="2">
    <source>
        <dbReference type="ARBA" id="ARBA00023134"/>
    </source>
</evidence>
<dbReference type="InterPro" id="IPR030381">
    <property type="entry name" value="G_DYNAMIN_dom"/>
</dbReference>
<dbReference type="GO" id="GO:0016185">
    <property type="term" value="P:synaptic vesicle budding from presynaptic endocytic zone membrane"/>
    <property type="evidence" value="ECO:0007669"/>
    <property type="project" value="TreeGrafter"/>
</dbReference>
<dbReference type="SUPFAM" id="SSF52540">
    <property type="entry name" value="P-loop containing nucleoside triphosphate hydrolases"/>
    <property type="match status" value="1"/>
</dbReference>
<dbReference type="InterPro" id="IPR001401">
    <property type="entry name" value="Dynamin_GTPase"/>
</dbReference>